<dbReference type="InterPro" id="IPR029018">
    <property type="entry name" value="Hex-like_dom2"/>
</dbReference>
<dbReference type="Pfam" id="PF00728">
    <property type="entry name" value="Glyco_hydro_20"/>
    <property type="match status" value="1"/>
</dbReference>
<evidence type="ECO:0000256" key="3">
    <source>
        <dbReference type="ARBA" id="ARBA00012663"/>
    </source>
</evidence>
<evidence type="ECO:0000256" key="9">
    <source>
        <dbReference type="SAM" id="SignalP"/>
    </source>
</evidence>
<dbReference type="InterPro" id="IPR017853">
    <property type="entry name" value="GH"/>
</dbReference>
<evidence type="ECO:0000256" key="2">
    <source>
        <dbReference type="ARBA" id="ARBA00006285"/>
    </source>
</evidence>
<gene>
    <name evidence="12" type="primary">NAG1_2</name>
    <name evidence="12" type="ORF">H4R34_006169</name>
</gene>
<dbReference type="Proteomes" id="UP001151582">
    <property type="component" value="Unassembled WGS sequence"/>
</dbReference>
<evidence type="ECO:0000256" key="5">
    <source>
        <dbReference type="ARBA" id="ARBA00022801"/>
    </source>
</evidence>
<keyword evidence="12" id="KW-0413">Isomerase</keyword>
<accession>A0A9W8AU76</accession>
<comment type="catalytic activity">
    <reaction evidence="1">
        <text>Hydrolysis of terminal non-reducing N-acetyl-D-hexosamine residues in N-acetyl-beta-D-hexosaminides.</text>
        <dbReference type="EC" id="3.2.1.52"/>
    </reaction>
</comment>
<keyword evidence="13" id="KW-1185">Reference proteome</keyword>
<evidence type="ECO:0000256" key="6">
    <source>
        <dbReference type="ARBA" id="ARBA00023180"/>
    </source>
</evidence>
<protein>
    <recommendedName>
        <fullName evidence="3">beta-N-acetylhexosaminidase</fullName>
        <ecNumber evidence="3">3.2.1.52</ecNumber>
    </recommendedName>
</protein>
<dbReference type="GO" id="GO:0016020">
    <property type="term" value="C:membrane"/>
    <property type="evidence" value="ECO:0007669"/>
    <property type="project" value="TreeGrafter"/>
</dbReference>
<evidence type="ECO:0000313" key="12">
    <source>
        <dbReference type="EMBL" id="KAJ1969372.1"/>
    </source>
</evidence>
<dbReference type="InterPro" id="IPR015883">
    <property type="entry name" value="Glyco_hydro_20_cat"/>
</dbReference>
<feature type="signal peptide" evidence="9">
    <location>
        <begin position="1"/>
        <end position="19"/>
    </location>
</feature>
<dbReference type="Pfam" id="PF14845">
    <property type="entry name" value="Glycohydro_20b2"/>
    <property type="match status" value="1"/>
</dbReference>
<dbReference type="GO" id="GO:0030203">
    <property type="term" value="P:glycosaminoglycan metabolic process"/>
    <property type="evidence" value="ECO:0007669"/>
    <property type="project" value="TreeGrafter"/>
</dbReference>
<keyword evidence="4 9" id="KW-0732">Signal</keyword>
<dbReference type="GO" id="GO:0016853">
    <property type="term" value="F:isomerase activity"/>
    <property type="evidence" value="ECO:0007669"/>
    <property type="project" value="UniProtKB-KW"/>
</dbReference>
<dbReference type="Gene3D" id="3.30.379.10">
    <property type="entry name" value="Chitobiase/beta-hexosaminidase domain 2-like"/>
    <property type="match status" value="1"/>
</dbReference>
<evidence type="ECO:0000259" key="10">
    <source>
        <dbReference type="Pfam" id="PF00728"/>
    </source>
</evidence>
<feature type="domain" description="Beta-hexosaminidase eukaryotic type N-terminal" evidence="11">
    <location>
        <begin position="21"/>
        <end position="141"/>
    </location>
</feature>
<dbReference type="OrthoDB" id="428480at2759"/>
<dbReference type="SUPFAM" id="SSF51445">
    <property type="entry name" value="(Trans)glycosidases"/>
    <property type="match status" value="1"/>
</dbReference>
<reference evidence="12" key="1">
    <citation type="submission" date="2022-07" db="EMBL/GenBank/DDBJ databases">
        <title>Phylogenomic reconstructions and comparative analyses of Kickxellomycotina fungi.</title>
        <authorList>
            <person name="Reynolds N.K."/>
            <person name="Stajich J.E."/>
            <person name="Barry K."/>
            <person name="Grigoriev I.V."/>
            <person name="Crous P."/>
            <person name="Smith M.E."/>
        </authorList>
    </citation>
    <scope>NUCLEOTIDE SEQUENCE</scope>
    <source>
        <strain evidence="12">RSA 567</strain>
    </source>
</reference>
<comment type="caution">
    <text evidence="12">The sequence shown here is derived from an EMBL/GenBank/DDBJ whole genome shotgun (WGS) entry which is preliminary data.</text>
</comment>
<evidence type="ECO:0000256" key="4">
    <source>
        <dbReference type="ARBA" id="ARBA00022729"/>
    </source>
</evidence>
<evidence type="ECO:0000256" key="1">
    <source>
        <dbReference type="ARBA" id="ARBA00001231"/>
    </source>
</evidence>
<dbReference type="SUPFAM" id="SSF55545">
    <property type="entry name" value="beta-N-acetylhexosaminidase-like domain"/>
    <property type="match status" value="1"/>
</dbReference>
<feature type="active site" description="Proton donor" evidence="8">
    <location>
        <position position="325"/>
    </location>
</feature>
<keyword evidence="6" id="KW-0325">Glycoprotein</keyword>
<comment type="similarity">
    <text evidence="2">Belongs to the glycosyl hydrolase 20 family.</text>
</comment>
<dbReference type="EC" id="3.2.1.52" evidence="3"/>
<evidence type="ECO:0000256" key="7">
    <source>
        <dbReference type="ARBA" id="ARBA00023295"/>
    </source>
</evidence>
<feature type="domain" description="Glycoside hydrolase family 20 catalytic" evidence="10">
    <location>
        <begin position="165"/>
        <end position="327"/>
    </location>
</feature>
<dbReference type="GO" id="GO:0005975">
    <property type="term" value="P:carbohydrate metabolic process"/>
    <property type="evidence" value="ECO:0007669"/>
    <property type="project" value="InterPro"/>
</dbReference>
<sequence length="328" mass="36755">MKVAISAAGLLLATTSVSGYLWPIPREHSLGSKVALVSSNLTIAFSCESDILSAASQRYQDTILKRTFKPPTQYNSTASGTEDQFSKLLVKVHNCQATYPTLEDDESYNLTIPDPVPATEGLLEANTVWGALRGLETFSQLTYTLSNKQLVIGDLPVAITDSPAYPHRGLMLDTARNYFPVDDIKRTLDAMSYNKFNVFHWHIIDAQSWPVESKFLPDLYLKGAYDSDMTYSHRDVQDIIDYARDRGIRVVPEFEMPGHLSVVHHAKPEIMTCVNSQPHWDLDSAEPPSGQLNPLLPETYTFTQDLVNEYSGLFKDQFFHTGNDEVNT</sequence>
<dbReference type="AlphaFoldDB" id="A0A9W8AU76"/>
<organism evidence="12 13">
    <name type="scientific">Dimargaris verticillata</name>
    <dbReference type="NCBI Taxonomy" id="2761393"/>
    <lineage>
        <taxon>Eukaryota</taxon>
        <taxon>Fungi</taxon>
        <taxon>Fungi incertae sedis</taxon>
        <taxon>Zoopagomycota</taxon>
        <taxon>Kickxellomycotina</taxon>
        <taxon>Dimargaritomycetes</taxon>
        <taxon>Dimargaritales</taxon>
        <taxon>Dimargaritaceae</taxon>
        <taxon>Dimargaris</taxon>
    </lineage>
</organism>
<name>A0A9W8AU76_9FUNG</name>
<keyword evidence="5 12" id="KW-0378">Hydrolase</keyword>
<evidence type="ECO:0000259" key="11">
    <source>
        <dbReference type="Pfam" id="PF14845"/>
    </source>
</evidence>
<feature type="chain" id="PRO_5040964206" description="beta-N-acetylhexosaminidase" evidence="9">
    <location>
        <begin position="20"/>
        <end position="328"/>
    </location>
</feature>
<dbReference type="PANTHER" id="PTHR22600">
    <property type="entry name" value="BETA-HEXOSAMINIDASE"/>
    <property type="match status" value="1"/>
</dbReference>
<dbReference type="InterPro" id="IPR029019">
    <property type="entry name" value="HEX_eukaryotic_N"/>
</dbReference>
<dbReference type="PRINTS" id="PR00738">
    <property type="entry name" value="GLHYDRLASE20"/>
</dbReference>
<proteinExistence type="inferred from homology"/>
<evidence type="ECO:0000256" key="8">
    <source>
        <dbReference type="PIRSR" id="PIRSR625705-1"/>
    </source>
</evidence>
<dbReference type="PANTHER" id="PTHR22600:SF26">
    <property type="entry name" value="BETA-N-ACETYLHEXOSAMINIDASE"/>
    <property type="match status" value="1"/>
</dbReference>
<evidence type="ECO:0000313" key="13">
    <source>
        <dbReference type="Proteomes" id="UP001151582"/>
    </source>
</evidence>
<feature type="non-terminal residue" evidence="12">
    <location>
        <position position="328"/>
    </location>
</feature>
<keyword evidence="7 12" id="KW-0326">Glycosidase</keyword>
<dbReference type="Gene3D" id="3.20.20.80">
    <property type="entry name" value="Glycosidases"/>
    <property type="match status" value="1"/>
</dbReference>
<dbReference type="EMBL" id="JANBQB010001951">
    <property type="protein sequence ID" value="KAJ1969372.1"/>
    <property type="molecule type" value="Genomic_DNA"/>
</dbReference>
<dbReference type="GO" id="GO:0004563">
    <property type="term" value="F:beta-N-acetylhexosaminidase activity"/>
    <property type="evidence" value="ECO:0007669"/>
    <property type="project" value="UniProtKB-EC"/>
</dbReference>
<dbReference type="InterPro" id="IPR025705">
    <property type="entry name" value="Beta_hexosaminidase_sua/sub"/>
</dbReference>